<dbReference type="InterPro" id="IPR008979">
    <property type="entry name" value="Galactose-bd-like_sf"/>
</dbReference>
<dbReference type="Pfam" id="PF00754">
    <property type="entry name" value="F5_F8_type_C"/>
    <property type="match status" value="1"/>
</dbReference>
<dbReference type="EMBL" id="FOLO01000007">
    <property type="protein sequence ID" value="SFC32735.1"/>
    <property type="molecule type" value="Genomic_DNA"/>
</dbReference>
<proteinExistence type="predicted"/>
<dbReference type="InterPro" id="IPR007541">
    <property type="entry name" value="Uncharacterised_BSP"/>
</dbReference>
<dbReference type="SUPFAM" id="SSF49785">
    <property type="entry name" value="Galactose-binding domain-like"/>
    <property type="match status" value="1"/>
</dbReference>
<dbReference type="PANTHER" id="PTHR33321">
    <property type="match status" value="1"/>
</dbReference>
<dbReference type="Gene3D" id="2.60.120.260">
    <property type="entry name" value="Galactose-binding domain-like"/>
    <property type="match status" value="1"/>
</dbReference>
<evidence type="ECO:0000313" key="4">
    <source>
        <dbReference type="Proteomes" id="UP000198862"/>
    </source>
</evidence>
<keyword evidence="4" id="KW-1185">Reference proteome</keyword>
<dbReference type="Pfam" id="PF04450">
    <property type="entry name" value="BSP"/>
    <property type="match status" value="1"/>
</dbReference>
<name>A0A1I1I9N0_9GAMM</name>
<feature type="domain" description="F5/8 type C" evidence="2">
    <location>
        <begin position="17"/>
        <end position="166"/>
    </location>
</feature>
<dbReference type="OrthoDB" id="159306at2"/>
<evidence type="ECO:0000259" key="2">
    <source>
        <dbReference type="PROSITE" id="PS50022"/>
    </source>
</evidence>
<evidence type="ECO:0000313" key="3">
    <source>
        <dbReference type="EMBL" id="SFC32735.1"/>
    </source>
</evidence>
<reference evidence="3 4" key="1">
    <citation type="submission" date="2016-10" db="EMBL/GenBank/DDBJ databases">
        <authorList>
            <person name="de Groot N.N."/>
        </authorList>
    </citation>
    <scope>NUCLEOTIDE SEQUENCE [LARGE SCALE GENOMIC DNA]</scope>
    <source>
        <strain evidence="3 4">DSM 6059</strain>
    </source>
</reference>
<feature type="chain" id="PRO_5011749980" evidence="1">
    <location>
        <begin position="34"/>
        <end position="508"/>
    </location>
</feature>
<sequence length="508" mass="57360">MTKQYKYKKLNSFIKTAVISNICVFCVIPHVNAQTQVTSSGENVPYETALHAFDKSYDTKWLTFSEKGWISYMFDKPTLVTGYTLTSGNDAASRDPKNWQLQGTNDGINWVHLDSRTSESFSARKQSKLYSLNNILSFNQVRLNVTSNNGGSYLQLSEIQFETQNNPNTLPLFDSASLSKGIWKHYGPFDTVNSKITAKTTGSGDTDLYMRRGSKATRAHYDCIDANATSTERCELSGNDVYVSVYAYNNITYNININDPIIEPPSGDWIAPLVTFVDMNPETQGSKLVNRILQNPASHMAKRCIDVAKILYRDPLQSNRFKNLRFELRALDFQGNEFVAYKTGQDGSGEMTIAVSTTHLEKLYREGGNSDSAISDEISGILFHEVTHGYNNSPLTHDGYGDGKSYWAYTEGLADGVRIGAGFHKTRQPDVNNPKKWLAGYTTTGFFLHYVVDRIDPNFIYKFNKTAKDLTNYTWSFENAFQQVLNRSVDDVWNEYQVFINNGGKLNY</sequence>
<evidence type="ECO:0000256" key="1">
    <source>
        <dbReference type="SAM" id="SignalP"/>
    </source>
</evidence>
<keyword evidence="1" id="KW-0732">Signal</keyword>
<organism evidence="3 4">
    <name type="scientific">Pseudoalteromonas denitrificans DSM 6059</name>
    <dbReference type="NCBI Taxonomy" id="1123010"/>
    <lineage>
        <taxon>Bacteria</taxon>
        <taxon>Pseudomonadati</taxon>
        <taxon>Pseudomonadota</taxon>
        <taxon>Gammaproteobacteria</taxon>
        <taxon>Alteromonadales</taxon>
        <taxon>Pseudoalteromonadaceae</taxon>
        <taxon>Pseudoalteromonas</taxon>
    </lineage>
</organism>
<dbReference type="Gene3D" id="2.60.120.380">
    <property type="match status" value="1"/>
</dbReference>
<dbReference type="STRING" id="1123010.SAMN02745724_01438"/>
<dbReference type="RefSeq" id="WP_091982280.1">
    <property type="nucleotide sequence ID" value="NZ_FOLO01000007.1"/>
</dbReference>
<accession>A0A1I1I9N0</accession>
<feature type="signal peptide" evidence="1">
    <location>
        <begin position="1"/>
        <end position="33"/>
    </location>
</feature>
<gene>
    <name evidence="3" type="ORF">SAMN02745724_01438</name>
</gene>
<dbReference type="Proteomes" id="UP000198862">
    <property type="component" value="Unassembled WGS sequence"/>
</dbReference>
<protein>
    <submittedName>
        <fullName evidence="3">F5/8 type C domain-containing protein</fullName>
    </submittedName>
</protein>
<dbReference type="InterPro" id="IPR000421">
    <property type="entry name" value="FA58C"/>
</dbReference>
<dbReference type="AlphaFoldDB" id="A0A1I1I9N0"/>
<dbReference type="PANTHER" id="PTHR33321:SF12">
    <property type="entry name" value="PLANT BASIC SECRETORY PROTEIN (BSP) FAMILY PROTEIN"/>
    <property type="match status" value="1"/>
</dbReference>
<dbReference type="PROSITE" id="PS50022">
    <property type="entry name" value="FA58C_3"/>
    <property type="match status" value="1"/>
</dbReference>